<keyword evidence="5" id="KW-1185">Reference proteome</keyword>
<evidence type="ECO:0000256" key="3">
    <source>
        <dbReference type="SAM" id="MobiDB-lite"/>
    </source>
</evidence>
<evidence type="ECO:0000256" key="1">
    <source>
        <dbReference type="ARBA" id="ARBA00006096"/>
    </source>
</evidence>
<keyword evidence="2" id="KW-0378">Hydrolase</keyword>
<evidence type="ECO:0000313" key="4">
    <source>
        <dbReference type="EMBL" id="PPB84466.1"/>
    </source>
</evidence>
<dbReference type="Proteomes" id="UP000243096">
    <property type="component" value="Unassembled WGS sequence"/>
</dbReference>
<feature type="compositionally biased region" description="Basic residues" evidence="3">
    <location>
        <begin position="91"/>
        <end position="101"/>
    </location>
</feature>
<proteinExistence type="inferred from homology"/>
<feature type="compositionally biased region" description="Basic residues" evidence="3">
    <location>
        <begin position="113"/>
        <end position="122"/>
    </location>
</feature>
<dbReference type="InterPro" id="IPR012338">
    <property type="entry name" value="Beta-lactam/transpept-like"/>
</dbReference>
<dbReference type="EMBL" id="PRDW01000003">
    <property type="protein sequence ID" value="PPB84466.1"/>
    <property type="molecule type" value="Genomic_DNA"/>
</dbReference>
<dbReference type="AlphaFoldDB" id="A0A2P5KCN1"/>
<dbReference type="PANTHER" id="PTHR30023:SF0">
    <property type="entry name" value="PENICILLIN-SENSITIVE CARBOXYPEPTIDASE A"/>
    <property type="match status" value="1"/>
</dbReference>
<sequence>MLPYPFTFFGRFTRPGFARSVLSVVRLRNRNVDVRQDAARVTTIPRQTGGAAQRSRRRWLAAILACAAWIALPSVPTPAFADAKPQAKGWRAKSKVSRKASRNAAANASCAKARTKRSKSKTAGRAANVPSGPLPAPVMAGLARARVPLSSVSVVVQRVSDRQPLLAWNASKRMLPASTMKLVTTYAGLSILGPNYRWRTSAYRDGSIDASGVLHGNLYIQGTGDPKLVPEELIDLVDKIHKQGITALDGDLVLDKRWFDASTRDLPAFDNNTDSPYNVGPDPLLYAFKSLSFRLNPSPNGDVAIDVTPALAQLKIVNQLRKTRGACTGVLQSVTPAITPTPQGIVQAVFSGDYPTRCGERTVNMAALDHSSFFAGGFLALWKQTGGTFTGTVREGATPSNAQPVATHRGIELSTIVNDINKLSNNTMARNLFLSIGAVGARPIASHIPVTLAPPVPSTPARSAQVIRDFLARSGLTMPELQLDNGSGLSRNEYVSAASMAKLLVAANASPVAQAFVASLPIAGVDGTMRHRLTGAPVGGNARIKTGTLRDVRAIAGYVAAANGESYVVVSFINDPRAAAARQVHDALLEWVYQRAR</sequence>
<dbReference type="GO" id="GO:0006508">
    <property type="term" value="P:proteolysis"/>
    <property type="evidence" value="ECO:0007669"/>
    <property type="project" value="InterPro"/>
</dbReference>
<feature type="compositionally biased region" description="Low complexity" evidence="3">
    <location>
        <begin position="102"/>
        <end position="112"/>
    </location>
</feature>
<keyword evidence="4" id="KW-0645">Protease</keyword>
<dbReference type="Gene3D" id="3.40.710.10">
    <property type="entry name" value="DD-peptidase/beta-lactamase superfamily"/>
    <property type="match status" value="2"/>
</dbReference>
<keyword evidence="4" id="KW-0121">Carboxypeptidase</keyword>
<dbReference type="NCBIfam" id="TIGR00666">
    <property type="entry name" value="PBP4"/>
    <property type="match status" value="1"/>
</dbReference>
<dbReference type="PRINTS" id="PR00922">
    <property type="entry name" value="DADACBPTASE3"/>
</dbReference>
<gene>
    <name evidence="4" type="ORF">B0O95_103156</name>
</gene>
<comment type="caution">
    <text evidence="4">The sequence shown here is derived from an EMBL/GenBank/DDBJ whole genome shotgun (WGS) entry which is preliminary data.</text>
</comment>
<evidence type="ECO:0000256" key="2">
    <source>
        <dbReference type="ARBA" id="ARBA00022801"/>
    </source>
</evidence>
<accession>A0A2P5KCN1</accession>
<dbReference type="GO" id="GO:0000270">
    <property type="term" value="P:peptidoglycan metabolic process"/>
    <property type="evidence" value="ECO:0007669"/>
    <property type="project" value="TreeGrafter"/>
</dbReference>
<reference evidence="4 5" key="1">
    <citation type="submission" date="2018-01" db="EMBL/GenBank/DDBJ databases">
        <title>Genomic Encyclopedia of Type Strains, Phase III (KMG-III): the genomes of soil and plant-associated and newly described type strains.</title>
        <authorList>
            <person name="Whitman W."/>
        </authorList>
    </citation>
    <scope>NUCLEOTIDE SEQUENCE [LARGE SCALE GENOMIC DNA]</scope>
    <source>
        <strain evidence="4 5">HKI456</strain>
    </source>
</reference>
<dbReference type="Pfam" id="PF02113">
    <property type="entry name" value="Peptidase_S13"/>
    <property type="match status" value="1"/>
</dbReference>
<evidence type="ECO:0000313" key="5">
    <source>
        <dbReference type="Proteomes" id="UP000243096"/>
    </source>
</evidence>
<comment type="similarity">
    <text evidence="1">Belongs to the peptidase S13 family.</text>
</comment>
<organism evidence="4 5">
    <name type="scientific">Mycetohabitans endofungorum</name>
    <dbReference type="NCBI Taxonomy" id="417203"/>
    <lineage>
        <taxon>Bacteria</taxon>
        <taxon>Pseudomonadati</taxon>
        <taxon>Pseudomonadota</taxon>
        <taxon>Betaproteobacteria</taxon>
        <taxon>Burkholderiales</taxon>
        <taxon>Burkholderiaceae</taxon>
        <taxon>Mycetohabitans</taxon>
    </lineage>
</organism>
<protein>
    <submittedName>
        <fullName evidence="4">D-alanyl-D-alanine carboxypeptidase/D-alanyl-D-alanine-endopeptidase (Penicillin-binding protein 4)</fullName>
    </submittedName>
</protein>
<dbReference type="InterPro" id="IPR000667">
    <property type="entry name" value="Peptidase_S13"/>
</dbReference>
<dbReference type="Gene3D" id="3.50.80.20">
    <property type="entry name" value="D-Ala-D-Ala carboxypeptidase C, peptidase S13"/>
    <property type="match status" value="1"/>
</dbReference>
<dbReference type="RefSeq" id="WP_233203097.1">
    <property type="nucleotide sequence ID" value="NZ_CP062178.1"/>
</dbReference>
<dbReference type="PANTHER" id="PTHR30023">
    <property type="entry name" value="D-ALANYL-D-ALANINE CARBOXYPEPTIDASE"/>
    <property type="match status" value="1"/>
</dbReference>
<dbReference type="SUPFAM" id="SSF56601">
    <property type="entry name" value="beta-lactamase/transpeptidase-like"/>
    <property type="match status" value="1"/>
</dbReference>
<dbReference type="GO" id="GO:0004185">
    <property type="term" value="F:serine-type carboxypeptidase activity"/>
    <property type="evidence" value="ECO:0007669"/>
    <property type="project" value="InterPro"/>
</dbReference>
<feature type="region of interest" description="Disordered" evidence="3">
    <location>
        <begin position="91"/>
        <end position="130"/>
    </location>
</feature>
<name>A0A2P5KCN1_9BURK</name>